<evidence type="ECO:0000259" key="2">
    <source>
        <dbReference type="PROSITE" id="PS50206"/>
    </source>
</evidence>
<dbReference type="InterPro" id="IPR001763">
    <property type="entry name" value="Rhodanese-like_dom"/>
</dbReference>
<sequence length="306" mass="34570">MFEVCAREANFISYAAQNESSLLAPVRTACNKKTMMSPRVVVDRPVHRGGTVSVCPRMTEQGMREIEPCRLADWIRQDRVVVVDCRSFMEYNSSHVRSAVNAFYSKMIRRRLQKQGGCCDFINKHLSQYERRNSDEKVDLVLYGSGRPCPPNKSSCSTDSSSSEAFLATLYEQIVNANAHRFRTVMVLKGKRCYYFHHFFVGGPPLVPLFLALWRSSKKSMGMGDGQADGAANESHPASSHLHDEDRRNLLLCEWLMVLLAELAARLRNARDPPGSRRGVRMPMRRSVRFGEVLLAPVNHSSALGR</sequence>
<dbReference type="Gene3D" id="3.40.250.10">
    <property type="entry name" value="Rhodanese-like domain"/>
    <property type="match status" value="1"/>
</dbReference>
<protein>
    <submittedName>
        <fullName evidence="4">Rhodanese domain-containing protein</fullName>
    </submittedName>
</protein>
<evidence type="ECO:0000256" key="1">
    <source>
        <dbReference type="SAM" id="Phobius"/>
    </source>
</evidence>
<keyword evidence="3" id="KW-1185">Reference proteome</keyword>
<keyword evidence="1" id="KW-1133">Transmembrane helix</keyword>
<dbReference type="AlphaFoldDB" id="A0A1I8AX44"/>
<organism evidence="3 4">
    <name type="scientific">Steinernema glaseri</name>
    <dbReference type="NCBI Taxonomy" id="37863"/>
    <lineage>
        <taxon>Eukaryota</taxon>
        <taxon>Metazoa</taxon>
        <taxon>Ecdysozoa</taxon>
        <taxon>Nematoda</taxon>
        <taxon>Chromadorea</taxon>
        <taxon>Rhabditida</taxon>
        <taxon>Tylenchina</taxon>
        <taxon>Panagrolaimomorpha</taxon>
        <taxon>Strongyloidoidea</taxon>
        <taxon>Steinernematidae</taxon>
        <taxon>Steinernema</taxon>
    </lineage>
</organism>
<dbReference type="Pfam" id="PF00581">
    <property type="entry name" value="Rhodanese"/>
    <property type="match status" value="1"/>
</dbReference>
<evidence type="ECO:0000313" key="4">
    <source>
        <dbReference type="WBParaSite" id="L893_g9852.t1"/>
    </source>
</evidence>
<dbReference type="PROSITE" id="PS50206">
    <property type="entry name" value="RHODANESE_3"/>
    <property type="match status" value="1"/>
</dbReference>
<keyword evidence="1" id="KW-0812">Transmembrane</keyword>
<feature type="domain" description="Rhodanese" evidence="2">
    <location>
        <begin position="76"/>
        <end position="146"/>
    </location>
</feature>
<proteinExistence type="predicted"/>
<feature type="transmembrane region" description="Helical" evidence="1">
    <location>
        <begin position="194"/>
        <end position="214"/>
    </location>
</feature>
<accession>A0A1I8AX44</accession>
<evidence type="ECO:0000313" key="3">
    <source>
        <dbReference type="Proteomes" id="UP000095287"/>
    </source>
</evidence>
<name>A0A1I8AX44_9BILA</name>
<dbReference type="WBParaSite" id="L893_g9852.t1">
    <property type="protein sequence ID" value="L893_g9852.t1"/>
    <property type="gene ID" value="L893_g9852"/>
</dbReference>
<reference evidence="4" key="1">
    <citation type="submission" date="2016-11" db="UniProtKB">
        <authorList>
            <consortium name="WormBaseParasite"/>
        </authorList>
    </citation>
    <scope>IDENTIFICATION</scope>
</reference>
<keyword evidence="1" id="KW-0472">Membrane</keyword>
<dbReference type="Proteomes" id="UP000095287">
    <property type="component" value="Unplaced"/>
</dbReference>
<dbReference type="InterPro" id="IPR036873">
    <property type="entry name" value="Rhodanese-like_dom_sf"/>
</dbReference>
<dbReference type="SUPFAM" id="SSF52821">
    <property type="entry name" value="Rhodanese/Cell cycle control phosphatase"/>
    <property type="match status" value="1"/>
</dbReference>